<comment type="subcellular location">
    <subcellularLocation>
        <location evidence="1">Cell membrane</location>
        <topology evidence="1">Lipid-anchor</topology>
    </subcellularLocation>
</comment>
<dbReference type="PANTHER" id="PTHR46149">
    <property type="entry name" value="MIP08469P"/>
    <property type="match status" value="1"/>
</dbReference>
<dbReference type="PRINTS" id="PR00449">
    <property type="entry name" value="RASTRNSFRMNG"/>
</dbReference>
<dbReference type="Bgee" id="ENSOCUG00000024881">
    <property type="expression patterns" value="Expressed in frontal cortex and 9 other cell types or tissues"/>
</dbReference>
<dbReference type="PROSITE" id="PS51419">
    <property type="entry name" value="RAB"/>
    <property type="match status" value="1"/>
</dbReference>
<evidence type="ECO:0008006" key="12">
    <source>
        <dbReference type="Google" id="ProtNLM"/>
    </source>
</evidence>
<evidence type="ECO:0000313" key="11">
    <source>
        <dbReference type="Proteomes" id="UP000001811"/>
    </source>
</evidence>
<evidence type="ECO:0000256" key="8">
    <source>
        <dbReference type="ARBA" id="ARBA00023289"/>
    </source>
</evidence>
<dbReference type="InterPro" id="IPR001806">
    <property type="entry name" value="Small_GTPase"/>
</dbReference>
<evidence type="ECO:0000256" key="5">
    <source>
        <dbReference type="ARBA" id="ARBA00023134"/>
    </source>
</evidence>
<evidence type="ECO:0000256" key="9">
    <source>
        <dbReference type="ARBA" id="ARBA00038061"/>
    </source>
</evidence>
<name>G1U8U1_RABIT</name>
<dbReference type="NCBIfam" id="TIGR00231">
    <property type="entry name" value="small_GTP"/>
    <property type="match status" value="1"/>
</dbReference>
<evidence type="ECO:0000313" key="10">
    <source>
        <dbReference type="Ensembl" id="ENSOCUP00000025859.2"/>
    </source>
</evidence>
<dbReference type="STRING" id="9986.ENSOCUP00000025859"/>
<dbReference type="GO" id="GO:0031681">
    <property type="term" value="F:G-protein beta-subunit binding"/>
    <property type="evidence" value="ECO:0007669"/>
    <property type="project" value="TreeGrafter"/>
</dbReference>
<dbReference type="GO" id="GO:0007165">
    <property type="term" value="P:signal transduction"/>
    <property type="evidence" value="ECO:0007669"/>
    <property type="project" value="TreeGrafter"/>
</dbReference>
<dbReference type="SMART" id="SM00175">
    <property type="entry name" value="RAB"/>
    <property type="match status" value="1"/>
</dbReference>
<evidence type="ECO:0000256" key="1">
    <source>
        <dbReference type="ARBA" id="ARBA00004193"/>
    </source>
</evidence>
<accession>G1U8U1</accession>
<dbReference type="InterPro" id="IPR052236">
    <property type="entry name" value="Small_GTPase_RasD"/>
</dbReference>
<dbReference type="PANTHER" id="PTHR46149:SF3">
    <property type="entry name" value="MIP08469P"/>
    <property type="match status" value="1"/>
</dbReference>
<evidence type="ECO:0000256" key="6">
    <source>
        <dbReference type="ARBA" id="ARBA00023136"/>
    </source>
</evidence>
<dbReference type="InParanoid" id="G1U8U1"/>
<keyword evidence="11" id="KW-1185">Reference proteome</keyword>
<sequence>MQFRVSQRAGARIAQSRFRRGGPGARDKARGITRHLPGAKAVASPFGIPAMGNSCFPLKEGLLLRLRSLPPSLRIVRSFTRYRRRIDYRIVVVGSSGVGKSAIVKRWVRGTFRDKYMASLESTHRQGLGRNNKIGALHITDTTGTRHYPGLKHFAILRGHAFVLVYSVAKKETLDELKPFYELIRRIKGNNLHKFPVVLVGNQNDQSTRELSVSDGAARALEWNCAFLETSAKTEFNVQELFHMLLNPEKMPTACLQSPQKKFQVSKTMEKLLTKCIVM</sequence>
<keyword evidence="8" id="KW-0636">Prenylation</keyword>
<evidence type="ECO:0000256" key="7">
    <source>
        <dbReference type="ARBA" id="ARBA00023288"/>
    </source>
</evidence>
<keyword evidence="6" id="KW-0472">Membrane</keyword>
<dbReference type="GO" id="GO:0005525">
    <property type="term" value="F:GTP binding"/>
    <property type="evidence" value="ECO:0007669"/>
    <property type="project" value="UniProtKB-KW"/>
</dbReference>
<dbReference type="GO" id="GO:0005886">
    <property type="term" value="C:plasma membrane"/>
    <property type="evidence" value="ECO:0007669"/>
    <property type="project" value="UniProtKB-SubCell"/>
</dbReference>
<keyword evidence="5" id="KW-0342">GTP-binding</keyword>
<dbReference type="GeneTree" id="ENSGT00940000164094"/>
<proteinExistence type="inferred from homology"/>
<comment type="similarity">
    <text evidence="9">Belongs to the small GTPase superfamily. RasD family.</text>
</comment>
<dbReference type="EMBL" id="AAGW02002269">
    <property type="status" value="NOT_ANNOTATED_CDS"/>
    <property type="molecule type" value="Genomic_DNA"/>
</dbReference>
<evidence type="ECO:0000256" key="2">
    <source>
        <dbReference type="ARBA" id="ARBA00022475"/>
    </source>
</evidence>
<keyword evidence="7" id="KW-0449">Lipoprotein</keyword>
<dbReference type="PaxDb" id="9986-ENSOCUP00000025859"/>
<dbReference type="eggNOG" id="KOG0395">
    <property type="taxonomic scope" value="Eukaryota"/>
</dbReference>
<reference evidence="10 11" key="1">
    <citation type="journal article" date="2011" name="Nature">
        <title>A high-resolution map of human evolutionary constraint using 29 mammals.</title>
        <authorList>
            <person name="Lindblad-Toh K."/>
            <person name="Garber M."/>
            <person name="Zuk O."/>
            <person name="Lin M.F."/>
            <person name="Parker B.J."/>
            <person name="Washietl S."/>
            <person name="Kheradpour P."/>
            <person name="Ernst J."/>
            <person name="Jordan G."/>
            <person name="Mauceli E."/>
            <person name="Ward L.D."/>
            <person name="Lowe C.B."/>
            <person name="Holloway A.K."/>
            <person name="Clamp M."/>
            <person name="Gnerre S."/>
            <person name="Alfoldi J."/>
            <person name="Beal K."/>
            <person name="Chang J."/>
            <person name="Clawson H."/>
            <person name="Cuff J."/>
            <person name="Di Palma F."/>
            <person name="Fitzgerald S."/>
            <person name="Flicek P."/>
            <person name="Guttman M."/>
            <person name="Hubisz M.J."/>
            <person name="Jaffe D.B."/>
            <person name="Jungreis I."/>
            <person name="Kent W.J."/>
            <person name="Kostka D."/>
            <person name="Lara M."/>
            <person name="Martins A.L."/>
            <person name="Massingham T."/>
            <person name="Moltke I."/>
            <person name="Raney B.J."/>
            <person name="Rasmussen M.D."/>
            <person name="Robinson J."/>
            <person name="Stark A."/>
            <person name="Vilella A.J."/>
            <person name="Wen J."/>
            <person name="Xie X."/>
            <person name="Zody M.C."/>
            <person name="Baldwin J."/>
            <person name="Bloom T."/>
            <person name="Chin C.W."/>
            <person name="Heiman D."/>
            <person name="Nicol R."/>
            <person name="Nusbaum C."/>
            <person name="Young S."/>
            <person name="Wilkinson J."/>
            <person name="Worley K.C."/>
            <person name="Kovar C.L."/>
            <person name="Muzny D.M."/>
            <person name="Gibbs R.A."/>
            <person name="Cree A."/>
            <person name="Dihn H.H."/>
            <person name="Fowler G."/>
            <person name="Jhangiani S."/>
            <person name="Joshi V."/>
            <person name="Lee S."/>
            <person name="Lewis L.R."/>
            <person name="Nazareth L.V."/>
            <person name="Okwuonu G."/>
            <person name="Santibanez J."/>
            <person name="Warren W.C."/>
            <person name="Mardis E.R."/>
            <person name="Weinstock G.M."/>
            <person name="Wilson R.K."/>
            <person name="Delehaunty K."/>
            <person name="Dooling D."/>
            <person name="Fronik C."/>
            <person name="Fulton L."/>
            <person name="Fulton B."/>
            <person name="Graves T."/>
            <person name="Minx P."/>
            <person name="Sodergren E."/>
            <person name="Birney E."/>
            <person name="Margulies E.H."/>
            <person name="Herrero J."/>
            <person name="Green E.D."/>
            <person name="Haussler D."/>
            <person name="Siepel A."/>
            <person name="Goldman N."/>
            <person name="Pollard K.S."/>
            <person name="Pedersen J.S."/>
            <person name="Lander E.S."/>
            <person name="Kellis M."/>
        </authorList>
    </citation>
    <scope>NUCLEOTIDE SEQUENCE [LARGE SCALE GENOMIC DNA]</scope>
    <source>
        <strain evidence="10 11">Thorbecke inbred</strain>
    </source>
</reference>
<keyword evidence="4" id="KW-0547">Nucleotide-binding</keyword>
<dbReference type="Proteomes" id="UP000001811">
    <property type="component" value="Chromosome 13"/>
</dbReference>
<dbReference type="InterPro" id="IPR005225">
    <property type="entry name" value="Small_GTP-bd"/>
</dbReference>
<evidence type="ECO:0000256" key="4">
    <source>
        <dbReference type="ARBA" id="ARBA00022741"/>
    </source>
</evidence>
<keyword evidence="3" id="KW-0488">Methylation</keyword>
<dbReference type="SMR" id="G1U8U1"/>
<dbReference type="PROSITE" id="PS51421">
    <property type="entry name" value="RAS"/>
    <property type="match status" value="1"/>
</dbReference>
<dbReference type="Gene3D" id="3.40.50.300">
    <property type="entry name" value="P-loop containing nucleotide triphosphate hydrolases"/>
    <property type="match status" value="1"/>
</dbReference>
<dbReference type="Ensembl" id="ENSOCUT00000025100.2">
    <property type="protein sequence ID" value="ENSOCUP00000025859.2"/>
    <property type="gene ID" value="ENSOCUG00000024881.2"/>
</dbReference>
<dbReference type="GO" id="GO:0003924">
    <property type="term" value="F:GTPase activity"/>
    <property type="evidence" value="ECO:0007669"/>
    <property type="project" value="InterPro"/>
</dbReference>
<evidence type="ECO:0000256" key="3">
    <source>
        <dbReference type="ARBA" id="ARBA00022481"/>
    </source>
</evidence>
<dbReference type="AlphaFoldDB" id="G1U8U1"/>
<protein>
    <recommendedName>
        <fullName evidence="12">DIRAS family GTPase 3</fullName>
    </recommendedName>
</protein>
<keyword evidence="2" id="KW-1003">Cell membrane</keyword>
<dbReference type="FunFam" id="3.40.50.300:FF:000475">
    <property type="entry name" value="GTP-binding protein Rhes"/>
    <property type="match status" value="1"/>
</dbReference>
<organism evidence="10 11">
    <name type="scientific">Oryctolagus cuniculus</name>
    <name type="common">Rabbit</name>
    <dbReference type="NCBI Taxonomy" id="9986"/>
    <lineage>
        <taxon>Eukaryota</taxon>
        <taxon>Metazoa</taxon>
        <taxon>Chordata</taxon>
        <taxon>Craniata</taxon>
        <taxon>Vertebrata</taxon>
        <taxon>Euteleostomi</taxon>
        <taxon>Mammalia</taxon>
        <taxon>Eutheria</taxon>
        <taxon>Euarchontoglires</taxon>
        <taxon>Glires</taxon>
        <taxon>Lagomorpha</taxon>
        <taxon>Leporidae</taxon>
        <taxon>Oryctolagus</taxon>
    </lineage>
</organism>
<dbReference type="InterPro" id="IPR027417">
    <property type="entry name" value="P-loop_NTPase"/>
</dbReference>
<dbReference type="SMART" id="SM00173">
    <property type="entry name" value="RAS"/>
    <property type="match status" value="1"/>
</dbReference>
<dbReference type="HOGENOM" id="CLU_041217_9_8_1"/>
<dbReference type="Pfam" id="PF00071">
    <property type="entry name" value="Ras"/>
    <property type="match status" value="1"/>
</dbReference>
<reference evidence="10" key="3">
    <citation type="submission" date="2025-09" db="UniProtKB">
        <authorList>
            <consortium name="Ensembl"/>
        </authorList>
    </citation>
    <scope>IDENTIFICATION</scope>
    <source>
        <strain evidence="10">Thorbecke</strain>
    </source>
</reference>
<reference evidence="10" key="2">
    <citation type="submission" date="2025-08" db="UniProtKB">
        <authorList>
            <consortium name="Ensembl"/>
        </authorList>
    </citation>
    <scope>IDENTIFICATION</scope>
    <source>
        <strain evidence="10">Thorbecke</strain>
    </source>
</reference>
<dbReference type="SMART" id="SM00174">
    <property type="entry name" value="RHO"/>
    <property type="match status" value="1"/>
</dbReference>
<dbReference type="SUPFAM" id="SSF52540">
    <property type="entry name" value="P-loop containing nucleoside triphosphate hydrolases"/>
    <property type="match status" value="1"/>
</dbReference>